<sequence>VVNQKEEQSTPENANSVNAQEVQLIIEDNMATRTA</sequence>
<organism evidence="2 3">
    <name type="scientific">Trachipleistophora hominis</name>
    <name type="common">Microsporidian parasite</name>
    <dbReference type="NCBI Taxonomy" id="72359"/>
    <lineage>
        <taxon>Eukaryota</taxon>
        <taxon>Fungi</taxon>
        <taxon>Fungi incertae sedis</taxon>
        <taxon>Microsporidia</taxon>
        <taxon>Pleistophoridae</taxon>
        <taxon>Trachipleistophora</taxon>
    </lineage>
</organism>
<feature type="non-terminal residue" evidence="2">
    <location>
        <position position="1"/>
    </location>
</feature>
<keyword evidence="3" id="KW-1185">Reference proteome</keyword>
<accession>L7JRK5</accession>
<feature type="compositionally biased region" description="Polar residues" evidence="1">
    <location>
        <begin position="10"/>
        <end position="21"/>
    </location>
</feature>
<feature type="region of interest" description="Disordered" evidence="1">
    <location>
        <begin position="1"/>
        <end position="21"/>
    </location>
</feature>
<evidence type="ECO:0000313" key="3">
    <source>
        <dbReference type="Proteomes" id="UP000011185"/>
    </source>
</evidence>
<evidence type="ECO:0000313" key="2">
    <source>
        <dbReference type="EMBL" id="ELQ74064.1"/>
    </source>
</evidence>
<gene>
    <name evidence="2" type="ORF">THOM_3016</name>
</gene>
<dbReference type="AlphaFoldDB" id="L7JRK5"/>
<name>L7JRK5_TRAHO</name>
<proteinExistence type="predicted"/>
<dbReference type="InParanoid" id="L7JRK5"/>
<evidence type="ECO:0000256" key="1">
    <source>
        <dbReference type="SAM" id="MobiDB-lite"/>
    </source>
</evidence>
<dbReference type="Proteomes" id="UP000011185">
    <property type="component" value="Unassembled WGS sequence"/>
</dbReference>
<reference evidence="2 3" key="1">
    <citation type="journal article" date="2012" name="PLoS Pathog.">
        <title>The genome of the obligate intracellular parasite Trachipleistophora hominis: new insights into microsporidian genome dynamics and reductive evolution.</title>
        <authorList>
            <person name="Heinz E."/>
            <person name="Williams T.A."/>
            <person name="Nakjang S."/>
            <person name="Noel C.J."/>
            <person name="Swan D.C."/>
            <person name="Goldberg A.V."/>
            <person name="Harris S.R."/>
            <person name="Weinmaier T."/>
            <person name="Markert S."/>
            <person name="Becher D."/>
            <person name="Bernhardt J."/>
            <person name="Dagan T."/>
            <person name="Hacker C."/>
            <person name="Lucocq J.M."/>
            <person name="Schweder T."/>
            <person name="Rattei T."/>
            <person name="Hall N."/>
            <person name="Hirt R.P."/>
            <person name="Embley T.M."/>
        </authorList>
    </citation>
    <scope>NUCLEOTIDE SEQUENCE [LARGE SCALE GENOMIC DNA]</scope>
</reference>
<dbReference type="EMBL" id="JH994079">
    <property type="protein sequence ID" value="ELQ74064.1"/>
    <property type="molecule type" value="Genomic_DNA"/>
</dbReference>
<dbReference type="VEuPathDB" id="MicrosporidiaDB:THOM_3016"/>
<dbReference type="HOGENOM" id="CLU_3371053_0_0_1"/>
<protein>
    <submittedName>
        <fullName evidence="2">Uncharacterized protein</fullName>
    </submittedName>
</protein>